<organism evidence="1 2">
    <name type="scientific">Pluteus cervinus</name>
    <dbReference type="NCBI Taxonomy" id="181527"/>
    <lineage>
        <taxon>Eukaryota</taxon>
        <taxon>Fungi</taxon>
        <taxon>Dikarya</taxon>
        <taxon>Basidiomycota</taxon>
        <taxon>Agaricomycotina</taxon>
        <taxon>Agaricomycetes</taxon>
        <taxon>Agaricomycetidae</taxon>
        <taxon>Agaricales</taxon>
        <taxon>Pluteineae</taxon>
        <taxon>Pluteaceae</taxon>
        <taxon>Pluteus</taxon>
    </lineage>
</organism>
<dbReference type="Proteomes" id="UP000308600">
    <property type="component" value="Unassembled WGS sequence"/>
</dbReference>
<protein>
    <submittedName>
        <fullName evidence="1">Uncharacterized protein</fullName>
    </submittedName>
</protein>
<sequence length="834" mass="92811">MMHHIPQPPHSAGLGLRGPRPRVEPSQVPSPIDAKEIDRVEWERQPYLTSSGQKPPLCTTDYTALDQGNSSPKFVRLSTWALPSTSRLANDCRVPLAAVFQPFAPLDPREEEVPLVDSGDFGPPRCERCRAYINPWCTWVAGGDRWRCNLCAHETQVSPDYFCNLDANLHRLDQLQRPELNRGTVDFAVGEEYWASHPPATLTNPYYSIEPLPSGAKPPSPMNFVFAIDVSSDAVRCGALKAICSTLLAILYGGDTIDGDNIEPCFPPGSRLAVLTFDQTIHFYDLSSDSVPMLVVPDIEEVFVPLRDGLFVDPNQSRSAIEYLLESIPIRFENVVMRDSALGSAVRASLAALAGRGGHVVMFQSTMPTIGPGALVGQPKDADLVNTDKEKTLYKVRDIAWADIGEACAMEGVGVSMFLTPSQFIDVGSIGAVSTLTGGELFFHPRFDITRDAAVFVSQFRRLMSRTQVYNCTMRVRCSKGLRVSTYRGNFMQTAPTDIEIAVFDSDKSISVTLEHTGKLSPREFAYLQSAVLYTTADGQRRVRTCNVGVQIVELAGNIFQFADMDTIVCHFLRQALWNMPRRKMSDIRDDLTDDCSALLVGYRLQCASTTRSSQLIIPEMLRGLPAYCLGALKTKPLKARTVSPDVRNFYAHRLMSMNIRSLIHQVYPPVLALHDLSDDIALPDVNGNVQMPSLMRNSHLFMQSHGVYLIDNDELMVFWIGASASPQLLKDLFDQDDIMTLKTSMYRLPPLQTRLSTQVRNILANREISRGKLAKLYVARQNLDANELEFSDMLVEDLNNGTFSYVEYLTVLHNQIGTILVQGDPTTGLRSPW</sequence>
<keyword evidence="2" id="KW-1185">Reference proteome</keyword>
<evidence type="ECO:0000313" key="1">
    <source>
        <dbReference type="EMBL" id="TFK72464.1"/>
    </source>
</evidence>
<gene>
    <name evidence="1" type="ORF">BDN72DRAFT_326010</name>
</gene>
<dbReference type="EMBL" id="ML208285">
    <property type="protein sequence ID" value="TFK72464.1"/>
    <property type="molecule type" value="Genomic_DNA"/>
</dbReference>
<reference evidence="1 2" key="1">
    <citation type="journal article" date="2019" name="Nat. Ecol. Evol.">
        <title>Megaphylogeny resolves global patterns of mushroom evolution.</title>
        <authorList>
            <person name="Varga T."/>
            <person name="Krizsan K."/>
            <person name="Foldi C."/>
            <person name="Dima B."/>
            <person name="Sanchez-Garcia M."/>
            <person name="Sanchez-Ramirez S."/>
            <person name="Szollosi G.J."/>
            <person name="Szarkandi J.G."/>
            <person name="Papp V."/>
            <person name="Albert L."/>
            <person name="Andreopoulos W."/>
            <person name="Angelini C."/>
            <person name="Antonin V."/>
            <person name="Barry K.W."/>
            <person name="Bougher N.L."/>
            <person name="Buchanan P."/>
            <person name="Buyck B."/>
            <person name="Bense V."/>
            <person name="Catcheside P."/>
            <person name="Chovatia M."/>
            <person name="Cooper J."/>
            <person name="Damon W."/>
            <person name="Desjardin D."/>
            <person name="Finy P."/>
            <person name="Geml J."/>
            <person name="Haridas S."/>
            <person name="Hughes K."/>
            <person name="Justo A."/>
            <person name="Karasinski D."/>
            <person name="Kautmanova I."/>
            <person name="Kiss B."/>
            <person name="Kocsube S."/>
            <person name="Kotiranta H."/>
            <person name="LaButti K.M."/>
            <person name="Lechner B.E."/>
            <person name="Liimatainen K."/>
            <person name="Lipzen A."/>
            <person name="Lukacs Z."/>
            <person name="Mihaltcheva S."/>
            <person name="Morgado L.N."/>
            <person name="Niskanen T."/>
            <person name="Noordeloos M.E."/>
            <person name="Ohm R.A."/>
            <person name="Ortiz-Santana B."/>
            <person name="Ovrebo C."/>
            <person name="Racz N."/>
            <person name="Riley R."/>
            <person name="Savchenko A."/>
            <person name="Shiryaev A."/>
            <person name="Soop K."/>
            <person name="Spirin V."/>
            <person name="Szebenyi C."/>
            <person name="Tomsovsky M."/>
            <person name="Tulloss R.E."/>
            <person name="Uehling J."/>
            <person name="Grigoriev I.V."/>
            <person name="Vagvolgyi C."/>
            <person name="Papp T."/>
            <person name="Martin F.M."/>
            <person name="Miettinen O."/>
            <person name="Hibbett D.S."/>
            <person name="Nagy L.G."/>
        </authorList>
    </citation>
    <scope>NUCLEOTIDE SEQUENCE [LARGE SCALE GENOMIC DNA]</scope>
    <source>
        <strain evidence="1 2">NL-1719</strain>
    </source>
</reference>
<accession>A0ACD3B498</accession>
<evidence type="ECO:0000313" key="2">
    <source>
        <dbReference type="Proteomes" id="UP000308600"/>
    </source>
</evidence>
<proteinExistence type="predicted"/>
<name>A0ACD3B498_9AGAR</name>